<dbReference type="InterPro" id="IPR027417">
    <property type="entry name" value="P-loop_NTPase"/>
</dbReference>
<evidence type="ECO:0000256" key="5">
    <source>
        <dbReference type="ARBA" id="ARBA00022588"/>
    </source>
</evidence>
<dbReference type="PROSITE" id="PS51789">
    <property type="entry name" value="RLR_CTR"/>
    <property type="match status" value="1"/>
</dbReference>
<keyword evidence="9" id="KW-0347">Helicase</keyword>
<dbReference type="STRING" id="188477.A0A3S0Z6G7"/>
<evidence type="ECO:0000256" key="8">
    <source>
        <dbReference type="ARBA" id="ARBA00022801"/>
    </source>
</evidence>
<dbReference type="PROSITE" id="PS51192">
    <property type="entry name" value="HELICASE_ATP_BIND_1"/>
    <property type="match status" value="1"/>
</dbReference>
<evidence type="ECO:0000256" key="14">
    <source>
        <dbReference type="ARBA" id="ARBA00023118"/>
    </source>
</evidence>
<dbReference type="EMBL" id="RQTK01001421">
    <property type="protein sequence ID" value="RUS70384.1"/>
    <property type="molecule type" value="Genomic_DNA"/>
</dbReference>
<dbReference type="Proteomes" id="UP000271974">
    <property type="component" value="Unassembled WGS sequence"/>
</dbReference>
<dbReference type="GO" id="GO:0045087">
    <property type="term" value="P:innate immune response"/>
    <property type="evidence" value="ECO:0007669"/>
    <property type="project" value="UniProtKB-KW"/>
</dbReference>
<dbReference type="OrthoDB" id="416741at2759"/>
<dbReference type="InterPro" id="IPR038557">
    <property type="entry name" value="RLR_C_sf"/>
</dbReference>
<sequence>MASETAHKCLYITQEQSELPVWHQIQNNGSLGPDELEIRYASTVDDMNNLSLEDFSDEENELQDEGASNFRLRKYQSELADIALTGRNCIICAPTGSGKTKVAIEIIQEHLKRVPNAKVAFFANTVHLVLQQHKAIERHLPSYKVLSLTGKSKDSLQLHMLLHGYHVVVLSPTILVNHLCGKRPSLAEGISAFTLLVFDECHHTQKDESYNEVMYYYLKEKRKGLSRKSLPQIVGLTASIGIDKATNIEDATRNIMKICGNLDVDHLAVVKRNIDELREIVPMPEEYQEELVENTSIEVRTKIYDIMERLEAIAEHYAKELNDGNVSNCMRRAPSSKKCVEYCQWVCSLRKAVTELEIDDGTPRTLAFRYLDIITDYLQAYHLSLETLDLAQVEDVMNHLDQSFTSFGPEMNPERSEQEERFYEFFLDLKETATGQRIFINPNLEKLAARLRENVINRTDDARAIVFVRTRVLSEAVASWLNRCGEVDLMGLNAKKFTGSTASEDQGGMSVAEQNFVMDNFRSGKVRVLIATSIAEEGVDIPECNVVIRYNYARNEISKVQTRGRSRTFGGVSVLLAMPAVVQRERMNCERERLMQKALFQISEKSSAQFSTEIDAYQKKLFAEWDVKAMTEEERKRKFKDVQFRVLCRGCKKISVHSSEMRTINATHRISISRKLLDHIRIEPTKAKSYDGVTFGGTAYCRGETKPGKRCGYRIGKFLSHKGCPFITLGCDKLIFVRDHAQHPDPQIKQWKDVEYYMEELSIEQLHKYAT</sequence>
<dbReference type="GO" id="GO:0005524">
    <property type="term" value="F:ATP binding"/>
    <property type="evidence" value="ECO:0007669"/>
    <property type="project" value="UniProtKB-KW"/>
</dbReference>
<reference evidence="19 20" key="1">
    <citation type="submission" date="2019-01" db="EMBL/GenBank/DDBJ databases">
        <title>A draft genome assembly of the solar-powered sea slug Elysia chlorotica.</title>
        <authorList>
            <person name="Cai H."/>
            <person name="Li Q."/>
            <person name="Fang X."/>
            <person name="Li J."/>
            <person name="Curtis N.E."/>
            <person name="Altenburger A."/>
            <person name="Shibata T."/>
            <person name="Feng M."/>
            <person name="Maeda T."/>
            <person name="Schwartz J.A."/>
            <person name="Shigenobu S."/>
            <person name="Lundholm N."/>
            <person name="Nishiyama T."/>
            <person name="Yang H."/>
            <person name="Hasebe M."/>
            <person name="Li S."/>
            <person name="Pierce S.K."/>
            <person name="Wang J."/>
        </authorList>
    </citation>
    <scope>NUCLEOTIDE SEQUENCE [LARGE SCALE GENOMIC DNA]</scope>
    <source>
        <strain evidence="19">EC2010</strain>
        <tissue evidence="19">Whole organism of an adult</tissue>
    </source>
</reference>
<evidence type="ECO:0000256" key="13">
    <source>
        <dbReference type="ARBA" id="ARBA00022884"/>
    </source>
</evidence>
<evidence type="ECO:0000313" key="19">
    <source>
        <dbReference type="EMBL" id="RUS70384.1"/>
    </source>
</evidence>
<dbReference type="InterPro" id="IPR014001">
    <property type="entry name" value="Helicase_ATP-bd"/>
</dbReference>
<evidence type="ECO:0000259" key="18">
    <source>
        <dbReference type="PROSITE" id="PS51789"/>
    </source>
</evidence>
<dbReference type="InterPro" id="IPR041204">
    <property type="entry name" value="RIG-I-like_C"/>
</dbReference>
<dbReference type="GO" id="GO:0016787">
    <property type="term" value="F:hydrolase activity"/>
    <property type="evidence" value="ECO:0007669"/>
    <property type="project" value="UniProtKB-KW"/>
</dbReference>
<evidence type="ECO:0000256" key="10">
    <source>
        <dbReference type="ARBA" id="ARBA00022833"/>
    </source>
</evidence>
<keyword evidence="10" id="KW-0862">Zinc</keyword>
<comment type="caution">
    <text evidence="19">The sequence shown here is derived from an EMBL/GenBank/DDBJ whole genome shotgun (WGS) entry which is preliminary data.</text>
</comment>
<dbReference type="AlphaFoldDB" id="A0A3S0Z6G7"/>
<dbReference type="EC" id="3.6.4.13" evidence="3"/>
<dbReference type="GO" id="GO:0005737">
    <property type="term" value="C:cytoplasm"/>
    <property type="evidence" value="ECO:0007669"/>
    <property type="project" value="UniProtKB-SubCell"/>
</dbReference>
<keyword evidence="20" id="KW-1185">Reference proteome</keyword>
<feature type="domain" description="Helicase C-terminal" evidence="17">
    <location>
        <begin position="443"/>
        <end position="618"/>
    </location>
</feature>
<dbReference type="Pfam" id="PF18119">
    <property type="entry name" value="RIG-I_C"/>
    <property type="match status" value="1"/>
</dbReference>
<comment type="similarity">
    <text evidence="2">Belongs to the helicase family. RLR subfamily.</text>
</comment>
<dbReference type="SMART" id="SM00487">
    <property type="entry name" value="DEXDc"/>
    <property type="match status" value="1"/>
</dbReference>
<evidence type="ECO:0000256" key="1">
    <source>
        <dbReference type="ARBA" id="ARBA00004496"/>
    </source>
</evidence>
<keyword evidence="14" id="KW-0051">Antiviral defense</keyword>
<evidence type="ECO:0000256" key="15">
    <source>
        <dbReference type="ARBA" id="ARBA00049390"/>
    </source>
</evidence>
<keyword evidence="7" id="KW-0547">Nucleotide-binding</keyword>
<dbReference type="PANTHER" id="PTHR14074">
    <property type="entry name" value="HELICASE WITH DEATH DOMAIN-RELATED"/>
    <property type="match status" value="1"/>
</dbReference>
<evidence type="ECO:0000256" key="9">
    <source>
        <dbReference type="ARBA" id="ARBA00022806"/>
    </source>
</evidence>
<dbReference type="Gene3D" id="3.40.50.300">
    <property type="entry name" value="P-loop containing nucleotide triphosphate hydrolases"/>
    <property type="match status" value="2"/>
</dbReference>
<organism evidence="19 20">
    <name type="scientific">Elysia chlorotica</name>
    <name type="common">Eastern emerald elysia</name>
    <name type="synonym">Sea slug</name>
    <dbReference type="NCBI Taxonomy" id="188477"/>
    <lineage>
        <taxon>Eukaryota</taxon>
        <taxon>Metazoa</taxon>
        <taxon>Spiralia</taxon>
        <taxon>Lophotrochozoa</taxon>
        <taxon>Mollusca</taxon>
        <taxon>Gastropoda</taxon>
        <taxon>Heterobranchia</taxon>
        <taxon>Euthyneura</taxon>
        <taxon>Panpulmonata</taxon>
        <taxon>Sacoglossa</taxon>
        <taxon>Placobranchoidea</taxon>
        <taxon>Plakobranchidae</taxon>
        <taxon>Elysia</taxon>
    </lineage>
</organism>
<gene>
    <name evidence="19" type="ORF">EGW08_021853</name>
</gene>
<proteinExistence type="inferred from homology"/>
<dbReference type="Gene3D" id="1.20.1320.30">
    <property type="match status" value="1"/>
</dbReference>
<dbReference type="InterPro" id="IPR051363">
    <property type="entry name" value="RLR_Helicase"/>
</dbReference>
<accession>A0A3S0Z6G7</accession>
<evidence type="ECO:0000256" key="11">
    <source>
        <dbReference type="ARBA" id="ARBA00022840"/>
    </source>
</evidence>
<evidence type="ECO:0000256" key="12">
    <source>
        <dbReference type="ARBA" id="ARBA00022859"/>
    </source>
</evidence>
<keyword evidence="13" id="KW-0694">RNA-binding</keyword>
<dbReference type="Pfam" id="PF00270">
    <property type="entry name" value="DEAD"/>
    <property type="match status" value="1"/>
</dbReference>
<dbReference type="InterPro" id="IPR001650">
    <property type="entry name" value="Helicase_C-like"/>
</dbReference>
<dbReference type="PROSITE" id="PS51194">
    <property type="entry name" value="HELICASE_CTER"/>
    <property type="match status" value="1"/>
</dbReference>
<keyword evidence="4" id="KW-0963">Cytoplasm</keyword>
<keyword evidence="6" id="KW-0479">Metal-binding</keyword>
<dbReference type="SMART" id="SM00490">
    <property type="entry name" value="HELICc"/>
    <property type="match status" value="1"/>
</dbReference>
<dbReference type="InterPro" id="IPR011545">
    <property type="entry name" value="DEAD/DEAH_box_helicase_dom"/>
</dbReference>
<evidence type="ECO:0000259" key="17">
    <source>
        <dbReference type="PROSITE" id="PS51194"/>
    </source>
</evidence>
<comment type="subcellular location">
    <subcellularLocation>
        <location evidence="1">Cytoplasm</location>
    </subcellularLocation>
</comment>
<dbReference type="Pfam" id="PF00271">
    <property type="entry name" value="Helicase_C"/>
    <property type="match status" value="1"/>
</dbReference>
<dbReference type="GO" id="GO:0046872">
    <property type="term" value="F:metal ion binding"/>
    <property type="evidence" value="ECO:0007669"/>
    <property type="project" value="UniProtKB-KW"/>
</dbReference>
<dbReference type="Pfam" id="PF11648">
    <property type="entry name" value="RIG-I_C-RD"/>
    <property type="match status" value="1"/>
</dbReference>
<evidence type="ECO:0000256" key="2">
    <source>
        <dbReference type="ARBA" id="ARBA00006866"/>
    </source>
</evidence>
<keyword evidence="5" id="KW-0399">Innate immunity</keyword>
<evidence type="ECO:0000256" key="4">
    <source>
        <dbReference type="ARBA" id="ARBA00022490"/>
    </source>
</evidence>
<keyword evidence="12" id="KW-0391">Immunity</keyword>
<feature type="domain" description="RLR CTR" evidence="18">
    <location>
        <begin position="634"/>
        <end position="768"/>
    </location>
</feature>
<keyword evidence="11" id="KW-0067">ATP-binding</keyword>
<comment type="catalytic activity">
    <reaction evidence="15">
        <text>ATP + H2O = ADP + phosphate + H(+)</text>
        <dbReference type="Rhea" id="RHEA:13065"/>
        <dbReference type="ChEBI" id="CHEBI:15377"/>
        <dbReference type="ChEBI" id="CHEBI:15378"/>
        <dbReference type="ChEBI" id="CHEBI:30616"/>
        <dbReference type="ChEBI" id="CHEBI:43474"/>
        <dbReference type="ChEBI" id="CHEBI:456216"/>
        <dbReference type="EC" id="3.6.4.13"/>
    </reaction>
    <physiologicalReaction direction="left-to-right" evidence="15">
        <dbReference type="Rhea" id="RHEA:13066"/>
    </physiologicalReaction>
</comment>
<feature type="non-terminal residue" evidence="19">
    <location>
        <position position="771"/>
    </location>
</feature>
<evidence type="ECO:0000259" key="16">
    <source>
        <dbReference type="PROSITE" id="PS51192"/>
    </source>
</evidence>
<dbReference type="GO" id="GO:0003724">
    <property type="term" value="F:RNA helicase activity"/>
    <property type="evidence" value="ECO:0007669"/>
    <property type="project" value="UniProtKB-EC"/>
</dbReference>
<evidence type="ECO:0000313" key="20">
    <source>
        <dbReference type="Proteomes" id="UP000271974"/>
    </source>
</evidence>
<evidence type="ECO:0000256" key="7">
    <source>
        <dbReference type="ARBA" id="ARBA00022741"/>
    </source>
</evidence>
<dbReference type="GO" id="GO:0003723">
    <property type="term" value="F:RNA binding"/>
    <property type="evidence" value="ECO:0007669"/>
    <property type="project" value="UniProtKB-KW"/>
</dbReference>
<evidence type="ECO:0000256" key="3">
    <source>
        <dbReference type="ARBA" id="ARBA00012552"/>
    </source>
</evidence>
<protein>
    <recommendedName>
        <fullName evidence="3">RNA helicase</fullName>
        <ecNumber evidence="3">3.6.4.13</ecNumber>
    </recommendedName>
</protein>
<dbReference type="Gene3D" id="2.170.150.30">
    <property type="entry name" value="RIG-I-like receptor, C-terminal regulatory domain"/>
    <property type="match status" value="1"/>
</dbReference>
<keyword evidence="8" id="KW-0378">Hydrolase</keyword>
<dbReference type="SUPFAM" id="SSF52540">
    <property type="entry name" value="P-loop containing nucleoside triphosphate hydrolases"/>
    <property type="match status" value="1"/>
</dbReference>
<dbReference type="InterPro" id="IPR021673">
    <property type="entry name" value="RLR_CTR"/>
</dbReference>
<name>A0A3S0Z6G7_ELYCH</name>
<feature type="domain" description="Helicase ATP-binding" evidence="16">
    <location>
        <begin position="80"/>
        <end position="258"/>
    </location>
</feature>
<evidence type="ECO:0000256" key="6">
    <source>
        <dbReference type="ARBA" id="ARBA00022723"/>
    </source>
</evidence>
<dbReference type="PANTHER" id="PTHR14074:SF16">
    <property type="entry name" value="ANTIVIRAL INNATE IMMUNE RESPONSE RECEPTOR RIG-I"/>
    <property type="match status" value="1"/>
</dbReference>
<dbReference type="GO" id="GO:0051607">
    <property type="term" value="P:defense response to virus"/>
    <property type="evidence" value="ECO:0007669"/>
    <property type="project" value="UniProtKB-KW"/>
</dbReference>